<feature type="domain" description="EF-hand" evidence="4">
    <location>
        <begin position="120"/>
        <end position="155"/>
    </location>
</feature>
<dbReference type="EMBL" id="JABSTU010000003">
    <property type="protein sequence ID" value="KAH8034711.1"/>
    <property type="molecule type" value="Genomic_DNA"/>
</dbReference>
<dbReference type="PANTHER" id="PTHR34524">
    <property type="entry name" value="CALCYPHOSIN"/>
    <property type="match status" value="1"/>
</dbReference>
<dbReference type="Gene3D" id="1.10.238.10">
    <property type="entry name" value="EF-hand"/>
    <property type="match status" value="2"/>
</dbReference>
<feature type="domain" description="EF-hand" evidence="4">
    <location>
        <begin position="156"/>
        <end position="191"/>
    </location>
</feature>
<dbReference type="Pfam" id="PF13499">
    <property type="entry name" value="EF-hand_7"/>
    <property type="match status" value="1"/>
</dbReference>
<dbReference type="GO" id="GO:0005509">
    <property type="term" value="F:calcium ion binding"/>
    <property type="evidence" value="ECO:0007669"/>
    <property type="project" value="InterPro"/>
</dbReference>
<evidence type="ECO:0000256" key="1">
    <source>
        <dbReference type="ARBA" id="ARBA00022723"/>
    </source>
</evidence>
<keyword evidence="1" id="KW-0479">Metal-binding</keyword>
<reference evidence="5" key="2">
    <citation type="submission" date="2021-09" db="EMBL/GenBank/DDBJ databases">
        <authorList>
            <person name="Jia N."/>
            <person name="Wang J."/>
            <person name="Shi W."/>
            <person name="Du L."/>
            <person name="Sun Y."/>
            <person name="Zhan W."/>
            <person name="Jiang J."/>
            <person name="Wang Q."/>
            <person name="Zhang B."/>
            <person name="Ji P."/>
            <person name="Sakyi L.B."/>
            <person name="Cui X."/>
            <person name="Yuan T."/>
            <person name="Jiang B."/>
            <person name="Yang W."/>
            <person name="Lam T.T.-Y."/>
            <person name="Chang Q."/>
            <person name="Ding S."/>
            <person name="Wang X."/>
            <person name="Zhu J."/>
            <person name="Ruan X."/>
            <person name="Zhao L."/>
            <person name="Wei J."/>
            <person name="Que T."/>
            <person name="Du C."/>
            <person name="Cheng J."/>
            <person name="Dai P."/>
            <person name="Han X."/>
            <person name="Huang E."/>
            <person name="Gao Y."/>
            <person name="Liu J."/>
            <person name="Shao H."/>
            <person name="Ye R."/>
            <person name="Li L."/>
            <person name="Wei W."/>
            <person name="Wang X."/>
            <person name="Wang C."/>
            <person name="Huo Q."/>
            <person name="Li W."/>
            <person name="Guo W."/>
            <person name="Chen H."/>
            <person name="Chen S."/>
            <person name="Zhou L."/>
            <person name="Zhou L."/>
            <person name="Ni X."/>
            <person name="Tian J."/>
            <person name="Zhou Y."/>
            <person name="Sheng Y."/>
            <person name="Liu T."/>
            <person name="Pan Y."/>
            <person name="Xia L."/>
            <person name="Li J."/>
            <person name="Zhao F."/>
            <person name="Cao W."/>
        </authorList>
    </citation>
    <scope>NUCLEOTIDE SEQUENCE</scope>
    <source>
        <strain evidence="5">Rmic-2018</strain>
        <tissue evidence="5">Larvae</tissue>
    </source>
</reference>
<gene>
    <name evidence="5" type="ORF">HPB51_000801</name>
</gene>
<dbReference type="Proteomes" id="UP000821866">
    <property type="component" value="Chromosome 11"/>
</dbReference>
<comment type="caution">
    <text evidence="5">The sequence shown here is derived from an EMBL/GenBank/DDBJ whole genome shotgun (WGS) entry which is preliminary data.</text>
</comment>
<sequence length="253" mass="28722">MKPWRTANAEAQQRVKTSSYGGRFSRDFLFHTAAARPQSMPRPVSAQTRNENVMKLTAARQLHNTSDAVEKLRLLCLQRGSAGILGLGKVFRRMDDNGSGDLSREEFIKGLDDSGMAPFLEAEDYDKLFEMFDADNSGTIKFDEFIRTIRPKMSPSREALVTKAFQKLDRSGDGQVTFDDLKSVYNVRNHPDYLNGQKTERELLNKFLATFEEGGVVDGVVTKEEFFDYYSGVSASIDEDAYFDLMMRTCWKL</sequence>
<dbReference type="SMART" id="SM00054">
    <property type="entry name" value="EFh"/>
    <property type="match status" value="3"/>
</dbReference>
<dbReference type="InterPro" id="IPR051581">
    <property type="entry name" value="Ca-bind"/>
</dbReference>
<dbReference type="PROSITE" id="PS00018">
    <property type="entry name" value="EF_HAND_1"/>
    <property type="match status" value="2"/>
</dbReference>
<dbReference type="PROSITE" id="PS50222">
    <property type="entry name" value="EF_HAND_2"/>
    <property type="match status" value="3"/>
</dbReference>
<organism evidence="5 6">
    <name type="scientific">Rhipicephalus microplus</name>
    <name type="common">Cattle tick</name>
    <name type="synonym">Boophilus microplus</name>
    <dbReference type="NCBI Taxonomy" id="6941"/>
    <lineage>
        <taxon>Eukaryota</taxon>
        <taxon>Metazoa</taxon>
        <taxon>Ecdysozoa</taxon>
        <taxon>Arthropoda</taxon>
        <taxon>Chelicerata</taxon>
        <taxon>Arachnida</taxon>
        <taxon>Acari</taxon>
        <taxon>Parasitiformes</taxon>
        <taxon>Ixodida</taxon>
        <taxon>Ixodoidea</taxon>
        <taxon>Ixodidae</taxon>
        <taxon>Rhipicephalinae</taxon>
        <taxon>Rhipicephalus</taxon>
        <taxon>Boophilus</taxon>
    </lineage>
</organism>
<dbReference type="InterPro" id="IPR018247">
    <property type="entry name" value="EF_Hand_1_Ca_BS"/>
</dbReference>
<evidence type="ECO:0000256" key="3">
    <source>
        <dbReference type="ARBA" id="ARBA00022837"/>
    </source>
</evidence>
<keyword evidence="6" id="KW-1185">Reference proteome</keyword>
<name>A0A9J6EKA7_RHIMP</name>
<dbReference type="Pfam" id="PF13202">
    <property type="entry name" value="EF-hand_5"/>
    <property type="match status" value="1"/>
</dbReference>
<feature type="domain" description="EF-hand" evidence="4">
    <location>
        <begin position="82"/>
        <end position="117"/>
    </location>
</feature>
<dbReference type="SUPFAM" id="SSF47473">
    <property type="entry name" value="EF-hand"/>
    <property type="match status" value="1"/>
</dbReference>
<keyword evidence="2" id="KW-0677">Repeat</keyword>
<protein>
    <recommendedName>
        <fullName evidence="4">EF-hand domain-containing protein</fullName>
    </recommendedName>
</protein>
<dbReference type="VEuPathDB" id="VectorBase:LOC119181096"/>
<evidence type="ECO:0000259" key="4">
    <source>
        <dbReference type="PROSITE" id="PS50222"/>
    </source>
</evidence>
<dbReference type="InterPro" id="IPR002048">
    <property type="entry name" value="EF_hand_dom"/>
</dbReference>
<proteinExistence type="predicted"/>
<accession>A0A9J6EKA7</accession>
<evidence type="ECO:0000256" key="2">
    <source>
        <dbReference type="ARBA" id="ARBA00022737"/>
    </source>
</evidence>
<dbReference type="AlphaFoldDB" id="A0A9J6EKA7"/>
<dbReference type="InterPro" id="IPR011992">
    <property type="entry name" value="EF-hand-dom_pair"/>
</dbReference>
<dbReference type="CDD" id="cd00051">
    <property type="entry name" value="EFh"/>
    <property type="match status" value="2"/>
</dbReference>
<evidence type="ECO:0000313" key="6">
    <source>
        <dbReference type="Proteomes" id="UP000821866"/>
    </source>
</evidence>
<reference evidence="5" key="1">
    <citation type="journal article" date="2020" name="Cell">
        <title>Large-Scale Comparative Analyses of Tick Genomes Elucidate Their Genetic Diversity and Vector Capacities.</title>
        <authorList>
            <consortium name="Tick Genome and Microbiome Consortium (TIGMIC)"/>
            <person name="Jia N."/>
            <person name="Wang J."/>
            <person name="Shi W."/>
            <person name="Du L."/>
            <person name="Sun Y."/>
            <person name="Zhan W."/>
            <person name="Jiang J.F."/>
            <person name="Wang Q."/>
            <person name="Zhang B."/>
            <person name="Ji P."/>
            <person name="Bell-Sakyi L."/>
            <person name="Cui X.M."/>
            <person name="Yuan T.T."/>
            <person name="Jiang B.G."/>
            <person name="Yang W.F."/>
            <person name="Lam T.T."/>
            <person name="Chang Q.C."/>
            <person name="Ding S.J."/>
            <person name="Wang X.J."/>
            <person name="Zhu J.G."/>
            <person name="Ruan X.D."/>
            <person name="Zhao L."/>
            <person name="Wei J.T."/>
            <person name="Ye R.Z."/>
            <person name="Que T.C."/>
            <person name="Du C.H."/>
            <person name="Zhou Y.H."/>
            <person name="Cheng J.X."/>
            <person name="Dai P.F."/>
            <person name="Guo W.B."/>
            <person name="Han X.H."/>
            <person name="Huang E.J."/>
            <person name="Li L.F."/>
            <person name="Wei W."/>
            <person name="Gao Y.C."/>
            <person name="Liu J.Z."/>
            <person name="Shao H.Z."/>
            <person name="Wang X."/>
            <person name="Wang C.C."/>
            <person name="Yang T.C."/>
            <person name="Huo Q.B."/>
            <person name="Li W."/>
            <person name="Chen H.Y."/>
            <person name="Chen S.E."/>
            <person name="Zhou L.G."/>
            <person name="Ni X.B."/>
            <person name="Tian J.H."/>
            <person name="Sheng Y."/>
            <person name="Liu T."/>
            <person name="Pan Y.S."/>
            <person name="Xia L.Y."/>
            <person name="Li J."/>
            <person name="Zhao F."/>
            <person name="Cao W.C."/>
        </authorList>
    </citation>
    <scope>NUCLEOTIDE SEQUENCE</scope>
    <source>
        <strain evidence="5">Rmic-2018</strain>
    </source>
</reference>
<evidence type="ECO:0000313" key="5">
    <source>
        <dbReference type="EMBL" id="KAH8034711.1"/>
    </source>
</evidence>
<keyword evidence="3" id="KW-0106">Calcium</keyword>
<dbReference type="PANTHER" id="PTHR34524:SF6">
    <property type="entry name" value="CALCYPHOSINE LIKE"/>
    <property type="match status" value="1"/>
</dbReference>